<evidence type="ECO:0000313" key="1">
    <source>
        <dbReference type="EMBL" id="KAB8304508.1"/>
    </source>
</evidence>
<keyword evidence="2" id="KW-1185">Reference proteome</keyword>
<sequence>MDARKEEFLLWADGSELLFCNGVFLVLFSKPEGLFPLLGKVGNDLINQLTSDYVGIKTCDDELIERLIGRLMGTND</sequence>
<organism evidence="1 2">
    <name type="scientific">Monilinia laxa</name>
    <name type="common">Brown rot fungus</name>
    <name type="synonym">Sclerotinia laxa</name>
    <dbReference type="NCBI Taxonomy" id="61186"/>
    <lineage>
        <taxon>Eukaryota</taxon>
        <taxon>Fungi</taxon>
        <taxon>Dikarya</taxon>
        <taxon>Ascomycota</taxon>
        <taxon>Pezizomycotina</taxon>
        <taxon>Leotiomycetes</taxon>
        <taxon>Helotiales</taxon>
        <taxon>Sclerotiniaceae</taxon>
        <taxon>Monilinia</taxon>
    </lineage>
</organism>
<evidence type="ECO:0000313" key="2">
    <source>
        <dbReference type="Proteomes" id="UP000326757"/>
    </source>
</evidence>
<accession>A0A5N6KLE4</accession>
<name>A0A5N6KLE4_MONLA</name>
<dbReference type="AlphaFoldDB" id="A0A5N6KLE4"/>
<comment type="caution">
    <text evidence="1">The sequence shown here is derived from an EMBL/GenBank/DDBJ whole genome shotgun (WGS) entry which is preliminary data.</text>
</comment>
<dbReference type="Proteomes" id="UP000326757">
    <property type="component" value="Unassembled WGS sequence"/>
</dbReference>
<protein>
    <submittedName>
        <fullName evidence="1">Uncharacterized protein</fullName>
    </submittedName>
</protein>
<reference evidence="1 2" key="1">
    <citation type="submission" date="2019-06" db="EMBL/GenBank/DDBJ databases">
        <title>Genome Sequence of the Brown Rot Fungal Pathogen Monilinia laxa.</title>
        <authorList>
            <person name="De Miccolis Angelini R.M."/>
            <person name="Landi L."/>
            <person name="Abate D."/>
            <person name="Pollastro S."/>
            <person name="Romanazzi G."/>
            <person name="Faretra F."/>
        </authorList>
    </citation>
    <scope>NUCLEOTIDE SEQUENCE [LARGE SCALE GENOMIC DNA]</scope>
    <source>
        <strain evidence="1 2">Mlax316</strain>
    </source>
</reference>
<gene>
    <name evidence="1" type="ORF">EYC80_003895</name>
</gene>
<proteinExistence type="predicted"/>
<dbReference type="EMBL" id="VIGI01000001">
    <property type="protein sequence ID" value="KAB8304508.1"/>
    <property type="molecule type" value="Genomic_DNA"/>
</dbReference>